<dbReference type="STRING" id="27835.A0A0N4XQC6"/>
<reference evidence="3" key="1">
    <citation type="submission" date="2017-02" db="UniProtKB">
        <authorList>
            <consortium name="WormBaseParasite"/>
        </authorList>
    </citation>
    <scope>IDENTIFICATION</scope>
</reference>
<organism evidence="3">
    <name type="scientific">Nippostrongylus brasiliensis</name>
    <name type="common">Rat hookworm</name>
    <dbReference type="NCBI Taxonomy" id="27835"/>
    <lineage>
        <taxon>Eukaryota</taxon>
        <taxon>Metazoa</taxon>
        <taxon>Ecdysozoa</taxon>
        <taxon>Nematoda</taxon>
        <taxon>Chromadorea</taxon>
        <taxon>Rhabditida</taxon>
        <taxon>Rhabditina</taxon>
        <taxon>Rhabditomorpha</taxon>
        <taxon>Strongyloidea</taxon>
        <taxon>Heligmosomidae</taxon>
        <taxon>Nippostrongylus</taxon>
    </lineage>
</organism>
<evidence type="ECO:0000313" key="1">
    <source>
        <dbReference type="EMBL" id="VDL68318.1"/>
    </source>
</evidence>
<dbReference type="EMBL" id="UYSL01009444">
    <property type="protein sequence ID" value="VDL68318.1"/>
    <property type="molecule type" value="Genomic_DNA"/>
</dbReference>
<gene>
    <name evidence="1" type="ORF">NBR_LOCUS4729</name>
</gene>
<dbReference type="WBParaSite" id="NBR_0000472801-mRNA-1">
    <property type="protein sequence ID" value="NBR_0000472801-mRNA-1"/>
    <property type="gene ID" value="NBR_0000472801"/>
</dbReference>
<reference evidence="1 2" key="2">
    <citation type="submission" date="2018-11" db="EMBL/GenBank/DDBJ databases">
        <authorList>
            <consortium name="Pathogen Informatics"/>
        </authorList>
    </citation>
    <scope>NUCLEOTIDE SEQUENCE [LARGE SCALE GENOMIC DNA]</scope>
</reference>
<evidence type="ECO:0000313" key="2">
    <source>
        <dbReference type="Proteomes" id="UP000271162"/>
    </source>
</evidence>
<dbReference type="AlphaFoldDB" id="A0A0N4XQC6"/>
<protein>
    <submittedName>
        <fullName evidence="3">Not1 domain-containing protein</fullName>
    </submittedName>
</protein>
<evidence type="ECO:0000313" key="3">
    <source>
        <dbReference type="WBParaSite" id="NBR_0000472801-mRNA-1"/>
    </source>
</evidence>
<name>A0A0N4XQC6_NIPBR</name>
<accession>A0A0N4XQC6</accession>
<proteinExistence type="predicted"/>
<sequence length="122" mass="14268">MFVHRNHSIHDQLWDPNFEMPNEQTTAWLASVRLCDRLLTRYRTKFDELVKERFDTVVVDDLYNPCGMLQVALKGEKATTVHCIYYILYCWQNRGGMVEWLRALAQDLDDQGSISSQAEIIA</sequence>
<dbReference type="Proteomes" id="UP000271162">
    <property type="component" value="Unassembled WGS sequence"/>
</dbReference>
<keyword evidence="2" id="KW-1185">Reference proteome</keyword>